<keyword evidence="1 2" id="KW-0732">Signal</keyword>
<dbReference type="CDD" id="cd13665">
    <property type="entry name" value="PBP2_TRAP_Dctp3_4"/>
    <property type="match status" value="1"/>
</dbReference>
<accession>A0A508TGN2</accession>
<dbReference type="GO" id="GO:0055085">
    <property type="term" value="P:transmembrane transport"/>
    <property type="evidence" value="ECO:0007669"/>
    <property type="project" value="InterPro"/>
</dbReference>
<dbReference type="PANTHER" id="PTHR33376">
    <property type="match status" value="1"/>
</dbReference>
<reference evidence="3" key="1">
    <citation type="submission" date="2019-02" db="EMBL/GenBank/DDBJ databases">
        <authorList>
            <person name="Pothier F.J."/>
        </authorList>
    </citation>
    <scope>NUCLEOTIDE SEQUENCE</scope>
    <source>
        <strain evidence="3">CI-1B</strain>
    </source>
</reference>
<evidence type="ECO:0000256" key="2">
    <source>
        <dbReference type="SAM" id="SignalP"/>
    </source>
</evidence>
<evidence type="ECO:0000313" key="3">
    <source>
        <dbReference type="EMBL" id="VIO73506.1"/>
    </source>
</evidence>
<proteinExistence type="predicted"/>
<organism evidence="3 4">
    <name type="scientific">Bradyrhizobium ivorense</name>
    <dbReference type="NCBI Taxonomy" id="2511166"/>
    <lineage>
        <taxon>Bacteria</taxon>
        <taxon>Pseudomonadati</taxon>
        <taxon>Pseudomonadota</taxon>
        <taxon>Alphaproteobacteria</taxon>
        <taxon>Hyphomicrobiales</taxon>
        <taxon>Nitrobacteraceae</taxon>
        <taxon>Bradyrhizobium</taxon>
    </lineage>
</organism>
<name>A0A508TGN2_9BRAD</name>
<dbReference type="EMBL" id="CAADFC020000016">
    <property type="protein sequence ID" value="VIO73506.1"/>
    <property type="molecule type" value="Genomic_DNA"/>
</dbReference>
<dbReference type="InterPro" id="IPR018389">
    <property type="entry name" value="DctP_fam"/>
</dbReference>
<gene>
    <name evidence="3" type="ORF">CI1B_50840</name>
</gene>
<feature type="signal peptide" evidence="2">
    <location>
        <begin position="1"/>
        <end position="27"/>
    </location>
</feature>
<dbReference type="OrthoDB" id="7822595at2"/>
<evidence type="ECO:0000256" key="1">
    <source>
        <dbReference type="ARBA" id="ARBA00022729"/>
    </source>
</evidence>
<sequence length="344" mass="37505">MRKSLLALLVAASVVPAAGPVFTPALAQDKTVNLKVSLWVPPAHPLVPATQAWAADIEKASGGTIKVTVFPSEQLGKAFDHYDMARDGIADVTYVNPGYQPGRFPIAAAGQLPFTFSDGKKGTLALDEWYRKYAPTEMKDTKLCFAFIHDPGALHGKKKIVLPNDLSGVKVRPAQSTIGEMVKMFGGTNVQASAPESRDAIERGVADEITFPWGSIFLFGIDKVVKYHMDVPLYSTVFTYNMNLAKYNSMSDAQKKVIDAHCSPEWASKVTDPWTDFEANGRTKMKALEGHEVYQLTADQLAEWKKAVKPLRDSWAEAVKKAGGDAAKVDADLQATLKKFEAGI</sequence>
<dbReference type="Proteomes" id="UP000328092">
    <property type="component" value="Unassembled WGS sequence"/>
</dbReference>
<dbReference type="InterPro" id="IPR038404">
    <property type="entry name" value="TRAP_DctP_sf"/>
</dbReference>
<comment type="caution">
    <text evidence="3">The sequence shown here is derived from an EMBL/GenBank/DDBJ whole genome shotgun (WGS) entry which is preliminary data.</text>
</comment>
<dbReference type="PANTHER" id="PTHR33376:SF15">
    <property type="entry name" value="BLL6794 PROTEIN"/>
    <property type="match status" value="1"/>
</dbReference>
<keyword evidence="4" id="KW-1185">Reference proteome</keyword>
<protein>
    <submittedName>
        <fullName evidence="3">Solute-binding protein</fullName>
    </submittedName>
</protein>
<feature type="chain" id="PRO_5021450489" evidence="2">
    <location>
        <begin position="28"/>
        <end position="344"/>
    </location>
</feature>
<dbReference type="Gene3D" id="3.40.190.170">
    <property type="entry name" value="Bacterial extracellular solute-binding protein, family 7"/>
    <property type="match status" value="1"/>
</dbReference>
<dbReference type="NCBIfam" id="NF037995">
    <property type="entry name" value="TRAP_S1"/>
    <property type="match status" value="1"/>
</dbReference>
<dbReference type="AlphaFoldDB" id="A0A508TGN2"/>
<evidence type="ECO:0000313" key="4">
    <source>
        <dbReference type="Proteomes" id="UP000328092"/>
    </source>
</evidence>
<dbReference type="Pfam" id="PF03480">
    <property type="entry name" value="DctP"/>
    <property type="match status" value="1"/>
</dbReference>
<dbReference type="RefSeq" id="WP_139487024.1">
    <property type="nucleotide sequence ID" value="NZ_CAADFB020000056.1"/>
</dbReference>